<organism evidence="1 2">
    <name type="scientific">Ceratobasidium theobromae</name>
    <dbReference type="NCBI Taxonomy" id="1582974"/>
    <lineage>
        <taxon>Eukaryota</taxon>
        <taxon>Fungi</taxon>
        <taxon>Dikarya</taxon>
        <taxon>Basidiomycota</taxon>
        <taxon>Agaricomycotina</taxon>
        <taxon>Agaricomycetes</taxon>
        <taxon>Cantharellales</taxon>
        <taxon>Ceratobasidiaceae</taxon>
        <taxon>Ceratobasidium</taxon>
    </lineage>
</organism>
<dbReference type="Proteomes" id="UP000383932">
    <property type="component" value="Unassembled WGS sequence"/>
</dbReference>
<gene>
    <name evidence="1" type="ORF">CTheo_5352</name>
</gene>
<dbReference type="AlphaFoldDB" id="A0A5N5QIT6"/>
<keyword evidence="2" id="KW-1185">Reference proteome</keyword>
<name>A0A5N5QIT6_9AGAM</name>
<reference evidence="1 2" key="1">
    <citation type="journal article" date="2019" name="Fungal Biol. Biotechnol.">
        <title>Draft genome sequence of fastidious pathogen Ceratobasidium theobromae, which causes vascular-streak dieback in Theobroma cacao.</title>
        <authorList>
            <person name="Ali S.S."/>
            <person name="Asman A."/>
            <person name="Shao J."/>
            <person name="Firmansyah A.P."/>
            <person name="Susilo A.W."/>
            <person name="Rosmana A."/>
            <person name="McMahon P."/>
            <person name="Junaid M."/>
            <person name="Guest D."/>
            <person name="Kheng T.Y."/>
            <person name="Meinhardt L.W."/>
            <person name="Bailey B.A."/>
        </authorList>
    </citation>
    <scope>NUCLEOTIDE SEQUENCE [LARGE SCALE GENOMIC DNA]</scope>
    <source>
        <strain evidence="1 2">CT2</strain>
    </source>
</reference>
<accession>A0A5N5QIT6</accession>
<protein>
    <recommendedName>
        <fullName evidence="3">DRBM domain-containing protein</fullName>
    </recommendedName>
</protein>
<sequence>MRRKNNFTFTTPTKDRNCLAQLREWADYYHIDLTWEDSSTQRRGTTKWTSYAIIQGHAYNDPEFIGVGEDLSTAHGHAAEALINSPGTLDAARSRALPPIIPPARR</sequence>
<evidence type="ECO:0008006" key="3">
    <source>
        <dbReference type="Google" id="ProtNLM"/>
    </source>
</evidence>
<dbReference type="OrthoDB" id="3157801at2759"/>
<proteinExistence type="predicted"/>
<evidence type="ECO:0000313" key="1">
    <source>
        <dbReference type="EMBL" id="KAB5591207.1"/>
    </source>
</evidence>
<evidence type="ECO:0000313" key="2">
    <source>
        <dbReference type="Proteomes" id="UP000383932"/>
    </source>
</evidence>
<comment type="caution">
    <text evidence="1">The sequence shown here is derived from an EMBL/GenBank/DDBJ whole genome shotgun (WGS) entry which is preliminary data.</text>
</comment>
<dbReference type="EMBL" id="SSOP01000117">
    <property type="protein sequence ID" value="KAB5591207.1"/>
    <property type="molecule type" value="Genomic_DNA"/>
</dbReference>